<evidence type="ECO:0000313" key="2">
    <source>
        <dbReference type="EMBL" id="QJE74112.1"/>
    </source>
</evidence>
<dbReference type="SUPFAM" id="SSF51735">
    <property type="entry name" value="NAD(P)-binding Rossmann-fold domains"/>
    <property type="match status" value="1"/>
</dbReference>
<protein>
    <submittedName>
        <fullName evidence="2">SDR family oxidoreductase</fullName>
    </submittedName>
</protein>
<name>A0A858RAB2_9PROT</name>
<dbReference type="EMBL" id="CP051775">
    <property type="protein sequence ID" value="QJE74112.1"/>
    <property type="molecule type" value="Genomic_DNA"/>
</dbReference>
<accession>A0A858RAB2</accession>
<proteinExistence type="predicted"/>
<keyword evidence="1" id="KW-0520">NAD</keyword>
<organism evidence="2 3">
    <name type="scientific">Aerophototrophica crusticola</name>
    <dbReference type="NCBI Taxonomy" id="1709002"/>
    <lineage>
        <taxon>Bacteria</taxon>
        <taxon>Pseudomonadati</taxon>
        <taxon>Pseudomonadota</taxon>
        <taxon>Alphaproteobacteria</taxon>
        <taxon>Rhodospirillales</taxon>
        <taxon>Rhodospirillaceae</taxon>
        <taxon>Aerophototrophica</taxon>
    </lineage>
</organism>
<evidence type="ECO:0000313" key="3">
    <source>
        <dbReference type="Proteomes" id="UP000501891"/>
    </source>
</evidence>
<dbReference type="Gene3D" id="3.40.50.720">
    <property type="entry name" value="NAD(P)-binding Rossmann-like Domain"/>
    <property type="match status" value="1"/>
</dbReference>
<dbReference type="PANTHER" id="PTHR43574">
    <property type="entry name" value="EPIMERASE-RELATED"/>
    <property type="match status" value="1"/>
</dbReference>
<evidence type="ECO:0000256" key="1">
    <source>
        <dbReference type="ARBA" id="ARBA00023027"/>
    </source>
</evidence>
<dbReference type="KEGG" id="acru:HHL28_14365"/>
<gene>
    <name evidence="2" type="ORF">HHL28_14365</name>
</gene>
<dbReference type="CDD" id="cd05266">
    <property type="entry name" value="SDR_a4"/>
    <property type="match status" value="1"/>
</dbReference>
<keyword evidence="3" id="KW-1185">Reference proteome</keyword>
<reference evidence="2" key="1">
    <citation type="submission" date="2020-04" db="EMBL/GenBank/DDBJ databases">
        <title>A desert anoxygenic phototrophic bacterium fixes CO2 using RubisCO under aerobic conditions.</title>
        <authorList>
            <person name="Tang K."/>
        </authorList>
    </citation>
    <scope>NUCLEOTIDE SEQUENCE [LARGE SCALE GENOMIC DNA]</scope>
    <source>
        <strain evidence="2">MIMtkB3</strain>
    </source>
</reference>
<dbReference type="AlphaFoldDB" id="A0A858RAB2"/>
<sequence length="298" mass="31432">MTSTPLPTTPGRLFVFGLGYSALALAELLRPLGWAVAGTTRGPDKAAALRARGIEPFLFDRGRPLDNPGKALAGTTALLATVPPDGQGDPVLDEHGADIAGLSDLTWAGYLSTTGVYGDTGGAWVDETSPLNPVGERGRRRVEAERGWLDLLNRHGTPVHLFRLPGIYGPGRSAIDNLRSGTARRIDKPGQVFSRIHVEDIAATLAASIARPDPGAAYNVCDDAPAPSPDVIAHAAALLGVEPPPLQPFDPAALSPMAASFYAENKRVRNDRIKRELGVVLRYPTYREGLAAQLAAGG</sequence>
<dbReference type="InterPro" id="IPR036291">
    <property type="entry name" value="NAD(P)-bd_dom_sf"/>
</dbReference>
<dbReference type="Proteomes" id="UP000501891">
    <property type="component" value="Chromosome"/>
</dbReference>